<evidence type="ECO:0000313" key="10">
    <source>
        <dbReference type="EMBL" id="QCI17115.1"/>
    </source>
</evidence>
<keyword evidence="8" id="KW-0997">Cell inner membrane</keyword>
<dbReference type="Gene3D" id="3.40.50.300">
    <property type="entry name" value="P-loop containing nucleotide triphosphate hydrolases"/>
    <property type="match status" value="1"/>
</dbReference>
<organism evidence="10 11">
    <name type="scientific">Buchnera aphidicola</name>
    <name type="common">Aphis helianthi</name>
    <dbReference type="NCBI Taxonomy" id="2315802"/>
    <lineage>
        <taxon>Bacteria</taxon>
        <taxon>Pseudomonadati</taxon>
        <taxon>Pseudomonadota</taxon>
        <taxon>Gammaproteobacteria</taxon>
        <taxon>Enterobacterales</taxon>
        <taxon>Erwiniaceae</taxon>
        <taxon>Buchnera</taxon>
    </lineage>
</organism>
<evidence type="ECO:0000256" key="1">
    <source>
        <dbReference type="ARBA" id="ARBA00006526"/>
    </source>
</evidence>
<protein>
    <recommendedName>
        <fullName evidence="8">Lipoprotein-releasing system ATP-binding protein LolD</fullName>
        <ecNumber evidence="8">7.6.2.-</ecNumber>
    </recommendedName>
</protein>
<dbReference type="InterPro" id="IPR017911">
    <property type="entry name" value="MacB-like_ATP-bd"/>
</dbReference>
<dbReference type="OrthoDB" id="9801477at2"/>
<sequence>MNNIILQCINLTKSYQDNIKKIHILKKTSFYLNKSEIAVIIGKSGSGKSTFLHLISGLEEPSSGTILFNGIPLNSMSSNQIAKLRNLHLGFIYQFHHLLLDFNVLENVAIPLLISNKSIKEAKEKSYEILKKVKLEKKIDKYPSELSGGERQRVAIARAFVNKPQLIIADEPTGNLDSYNAKIIFDLIFELNNNLNTSFIIVTHDLLLAKKAHVLCEIKRGQLNIKKNIK</sequence>
<proteinExistence type="inferred from homology"/>
<dbReference type="InterPro" id="IPR027417">
    <property type="entry name" value="P-loop_NTPase"/>
</dbReference>
<dbReference type="EC" id="7.6.2.-" evidence="8"/>
<feature type="domain" description="ABC transporter" evidence="9">
    <location>
        <begin position="6"/>
        <end position="229"/>
    </location>
</feature>
<comment type="subunit">
    <text evidence="8">The complex is composed of two ATP-binding proteins (LolD) and two transmembrane proteins (LolC and LolE).</text>
</comment>
<evidence type="ECO:0000256" key="6">
    <source>
        <dbReference type="ARBA" id="ARBA00022967"/>
    </source>
</evidence>
<keyword evidence="3 8" id="KW-1003">Cell membrane</keyword>
<dbReference type="AlphaFoldDB" id="A0A4D6XWN5"/>
<evidence type="ECO:0000256" key="8">
    <source>
        <dbReference type="RuleBase" id="RU367068"/>
    </source>
</evidence>
<evidence type="ECO:0000313" key="11">
    <source>
        <dbReference type="Proteomes" id="UP000298759"/>
    </source>
</evidence>
<keyword evidence="6 8" id="KW-1278">Translocase</keyword>
<dbReference type="NCBIfam" id="TIGR02211">
    <property type="entry name" value="LolD_lipo_ex"/>
    <property type="match status" value="1"/>
</dbReference>
<dbReference type="PANTHER" id="PTHR42798">
    <property type="entry name" value="LIPOPROTEIN-RELEASING SYSTEM ATP-BINDING PROTEIN LOLD"/>
    <property type="match status" value="1"/>
</dbReference>
<gene>
    <name evidence="8 10" type="primary">lolD</name>
    <name evidence="10" type="ORF">D9V62_01495</name>
</gene>
<dbReference type="FunFam" id="3.40.50.300:FF:000230">
    <property type="entry name" value="Lipoprotein-releasing system ATP-binding protein LolD"/>
    <property type="match status" value="1"/>
</dbReference>
<dbReference type="EMBL" id="CP034894">
    <property type="protein sequence ID" value="QCI17115.1"/>
    <property type="molecule type" value="Genomic_DNA"/>
</dbReference>
<dbReference type="CDD" id="cd03255">
    <property type="entry name" value="ABC_MJ0796_LolCDE_FtsE"/>
    <property type="match status" value="1"/>
</dbReference>
<evidence type="ECO:0000256" key="3">
    <source>
        <dbReference type="ARBA" id="ARBA00022475"/>
    </source>
</evidence>
<dbReference type="RefSeq" id="WP_158340048.1">
    <property type="nucleotide sequence ID" value="NZ_CP034894.1"/>
</dbReference>
<dbReference type="PROSITE" id="PS50893">
    <property type="entry name" value="ABC_TRANSPORTER_2"/>
    <property type="match status" value="1"/>
</dbReference>
<evidence type="ECO:0000256" key="4">
    <source>
        <dbReference type="ARBA" id="ARBA00022741"/>
    </source>
</evidence>
<dbReference type="InterPro" id="IPR003593">
    <property type="entry name" value="AAA+_ATPase"/>
</dbReference>
<accession>A0A4D6XWN5</accession>
<keyword evidence="7 8" id="KW-0472">Membrane</keyword>
<comment type="similarity">
    <text evidence="8">Belongs to the ABC transporter superfamily. Lipoprotein translocase (TC 3.A.1.125) family.</text>
</comment>
<dbReference type="GO" id="GO:0005886">
    <property type="term" value="C:plasma membrane"/>
    <property type="evidence" value="ECO:0007669"/>
    <property type="project" value="UniProtKB-SubCell"/>
</dbReference>
<dbReference type="GO" id="GO:0005524">
    <property type="term" value="F:ATP binding"/>
    <property type="evidence" value="ECO:0007669"/>
    <property type="project" value="UniProtKB-UniRule"/>
</dbReference>
<keyword evidence="10" id="KW-0449">Lipoprotein</keyword>
<keyword evidence="2 8" id="KW-0813">Transport</keyword>
<dbReference type="GO" id="GO:0044874">
    <property type="term" value="P:lipoprotein localization to outer membrane"/>
    <property type="evidence" value="ECO:0007669"/>
    <property type="project" value="UniProtKB-ARBA"/>
</dbReference>
<dbReference type="Proteomes" id="UP000298759">
    <property type="component" value="Chromosome"/>
</dbReference>
<dbReference type="InterPro" id="IPR011924">
    <property type="entry name" value="LolD_lipo_ATP-bd"/>
</dbReference>
<dbReference type="Pfam" id="PF00005">
    <property type="entry name" value="ABC_tran"/>
    <property type="match status" value="1"/>
</dbReference>
<evidence type="ECO:0000256" key="2">
    <source>
        <dbReference type="ARBA" id="ARBA00022448"/>
    </source>
</evidence>
<dbReference type="PROSITE" id="PS00211">
    <property type="entry name" value="ABC_TRANSPORTER_1"/>
    <property type="match status" value="1"/>
</dbReference>
<dbReference type="SUPFAM" id="SSF52540">
    <property type="entry name" value="P-loop containing nucleoside triphosphate hydrolases"/>
    <property type="match status" value="1"/>
</dbReference>
<reference evidence="10 11" key="1">
    <citation type="submission" date="2018-12" db="EMBL/GenBank/DDBJ databases">
        <authorList>
            <person name="Chong R.A."/>
        </authorList>
    </citation>
    <scope>NUCLEOTIDE SEQUENCE [LARGE SCALE GENOMIC DNA]</scope>
    <source>
        <strain evidence="10 11">Ahe</strain>
    </source>
</reference>
<dbReference type="SMART" id="SM00382">
    <property type="entry name" value="AAA"/>
    <property type="match status" value="1"/>
</dbReference>
<comment type="similarity">
    <text evidence="1">Belongs to the ABC transporter superfamily. Drug exporter-2 (TC 3.A.1.117) family.</text>
</comment>
<evidence type="ECO:0000256" key="7">
    <source>
        <dbReference type="ARBA" id="ARBA00023136"/>
    </source>
</evidence>
<dbReference type="PANTHER" id="PTHR42798:SF2">
    <property type="entry name" value="ABC TRANSPORTER ATP-BINDING PROTEIN MG467-RELATED"/>
    <property type="match status" value="1"/>
</dbReference>
<evidence type="ECO:0000256" key="5">
    <source>
        <dbReference type="ARBA" id="ARBA00022840"/>
    </source>
</evidence>
<dbReference type="InterPro" id="IPR003439">
    <property type="entry name" value="ABC_transporter-like_ATP-bd"/>
</dbReference>
<evidence type="ECO:0000259" key="9">
    <source>
        <dbReference type="PROSITE" id="PS50893"/>
    </source>
</evidence>
<reference evidence="10 11" key="2">
    <citation type="submission" date="2019-05" db="EMBL/GenBank/DDBJ databases">
        <title>Genome evolution of the obligate endosymbiont Buchnera aphidicola.</title>
        <authorList>
            <person name="Moran N.A."/>
        </authorList>
    </citation>
    <scope>NUCLEOTIDE SEQUENCE [LARGE SCALE GENOMIC DNA]</scope>
    <source>
        <strain evidence="10 11">Ahe</strain>
    </source>
</reference>
<comment type="function">
    <text evidence="8">Part of the ABC transporter complex LolCDE involved in the translocation of mature outer membrane-directed lipoproteins, from the inner membrane to the periplasmic chaperone, LolA. Responsible for the formation of the LolA-lipoprotein complex in an ATP-dependent manner.</text>
</comment>
<dbReference type="InterPro" id="IPR017871">
    <property type="entry name" value="ABC_transporter-like_CS"/>
</dbReference>
<dbReference type="GO" id="GO:0089705">
    <property type="term" value="P:protein localization to outer membrane"/>
    <property type="evidence" value="ECO:0007669"/>
    <property type="project" value="UniProtKB-ARBA"/>
</dbReference>
<comment type="subcellular location">
    <subcellularLocation>
        <location evidence="8">Cell inner membrane</location>
        <topology evidence="8">Peripheral membrane protein</topology>
    </subcellularLocation>
</comment>
<name>A0A4D6XWN5_9GAMM</name>
<keyword evidence="4 8" id="KW-0547">Nucleotide-binding</keyword>
<keyword evidence="5 8" id="KW-0067">ATP-binding</keyword>
<dbReference type="GO" id="GO:0016887">
    <property type="term" value="F:ATP hydrolysis activity"/>
    <property type="evidence" value="ECO:0007669"/>
    <property type="project" value="InterPro"/>
</dbReference>